<feature type="region of interest" description="Disordered" evidence="1">
    <location>
        <begin position="34"/>
        <end position="66"/>
    </location>
</feature>
<accession>A0A7Y3Z8Y1</accession>
<dbReference type="Proteomes" id="UP000572072">
    <property type="component" value="Unassembled WGS sequence"/>
</dbReference>
<gene>
    <name evidence="2" type="ORF">F0262_11635</name>
</gene>
<dbReference type="EMBL" id="VTYN01000010">
    <property type="protein sequence ID" value="NOH48704.1"/>
    <property type="molecule type" value="Genomic_DNA"/>
</dbReference>
<organism evidence="2 3">
    <name type="scientific">Vibrio rotiferianus</name>
    <dbReference type="NCBI Taxonomy" id="190895"/>
    <lineage>
        <taxon>Bacteria</taxon>
        <taxon>Pseudomonadati</taxon>
        <taxon>Pseudomonadota</taxon>
        <taxon>Gammaproteobacteria</taxon>
        <taxon>Vibrionales</taxon>
        <taxon>Vibrionaceae</taxon>
        <taxon>Vibrio</taxon>
    </lineage>
</organism>
<name>A0A7Y3Z8Y1_9VIBR</name>
<proteinExistence type="predicted"/>
<dbReference type="RefSeq" id="WP_171357995.1">
    <property type="nucleotide sequence ID" value="NZ_VTYN01000010.1"/>
</dbReference>
<feature type="compositionally biased region" description="Basic and acidic residues" evidence="1">
    <location>
        <begin position="42"/>
        <end position="55"/>
    </location>
</feature>
<sequence>MAVHVRDSRLRSFVAFGNDVIAVGAQIHWATPLNQAQTTQTRHSDELKRDQESHIRALSAPVCPQS</sequence>
<evidence type="ECO:0000313" key="2">
    <source>
        <dbReference type="EMBL" id="NOH48704.1"/>
    </source>
</evidence>
<evidence type="ECO:0000256" key="1">
    <source>
        <dbReference type="SAM" id="MobiDB-lite"/>
    </source>
</evidence>
<protein>
    <submittedName>
        <fullName evidence="2">Uncharacterized protein</fullName>
    </submittedName>
</protein>
<comment type="caution">
    <text evidence="2">The sequence shown here is derived from an EMBL/GenBank/DDBJ whole genome shotgun (WGS) entry which is preliminary data.</text>
</comment>
<evidence type="ECO:0000313" key="3">
    <source>
        <dbReference type="Proteomes" id="UP000572072"/>
    </source>
</evidence>
<dbReference type="AlphaFoldDB" id="A0A7Y3Z8Y1"/>
<reference evidence="2 3" key="1">
    <citation type="submission" date="2019-08" db="EMBL/GenBank/DDBJ databases">
        <title>Draft genome sequencing and comparative genomics of hatchery-associated Vibrios.</title>
        <authorList>
            <person name="Kehlet-Delgado H."/>
            <person name="Mueller R.S."/>
        </authorList>
    </citation>
    <scope>NUCLEOTIDE SEQUENCE [LARGE SCALE GENOMIC DNA]</scope>
    <source>
        <strain evidence="2 3">00-78-3</strain>
    </source>
</reference>